<organism evidence="1 2">
    <name type="scientific">Methanoculleus methanifontis</name>
    <dbReference type="NCBI Taxonomy" id="2584086"/>
    <lineage>
        <taxon>Archaea</taxon>
        <taxon>Methanobacteriati</taxon>
        <taxon>Methanobacteriota</taxon>
        <taxon>Stenosarchaea group</taxon>
        <taxon>Methanomicrobia</taxon>
        <taxon>Methanomicrobiales</taxon>
        <taxon>Methanomicrobiaceae</taxon>
        <taxon>Methanoculleus</taxon>
    </lineage>
</organism>
<proteinExistence type="predicted"/>
<gene>
    <name evidence="1" type="ORF">FGW20_13075</name>
</gene>
<dbReference type="RefSeq" id="WP_301678538.1">
    <property type="nucleotide sequence ID" value="NZ_VCYI01000025.1"/>
</dbReference>
<keyword evidence="2" id="KW-1185">Reference proteome</keyword>
<evidence type="ECO:0000313" key="1">
    <source>
        <dbReference type="EMBL" id="MDN7013939.1"/>
    </source>
</evidence>
<accession>A0ABT8M5S9</accession>
<evidence type="ECO:0000313" key="2">
    <source>
        <dbReference type="Proteomes" id="UP001168423"/>
    </source>
</evidence>
<sequence length="511" mass="59718">MADSLRRFKEINERMEHLKCFYPFFEAYTSRPVQALDYDAPYLALDVLTLLIEMGRLQGRVLKSDEIRAHIEATMKGIHPDREFDYREVTRTVLGFLETNTRNELYCFRYQDPVRGRPVNHYVHLIEYDVTEDGYRITDEGLEFMISIKELPEESRITVALILFKKQIESGSFRNALETVRNLNLQVLRKKGKKQALLDRMRYGDPDVAEGFTNYTQEVISQIKQEQELFTQVQATLRDLSKDQERIARAPESFGREEDFIAIQELATELEYGYTLHNTLLKDYTDLPSEYEWICQVRMKSLFDRRYQFQEALENHIRANIPNEVHIVEMHPLLLPNVSRTFGLSSIFEPQRIIGRTAENTEVRTSEEWGDRKSIEKIVEGRQDENFRIYAQLLVDALAESETIDLPAYLNVIRTRLGDEGIDHIDLIPFLIELNKGIRDGEAYEAIFDLHPSQGQNEPVVEALLSAAARSGGEFHRIRVISRPERRVLIREEEDVYLSYLTFIGERLHEI</sequence>
<reference evidence="1" key="1">
    <citation type="submission" date="2019-05" db="EMBL/GenBank/DDBJ databases">
        <title>Isolation and characterization of methanogens from the cold seep sediment at Four-Way Closure Ridge.</title>
        <authorList>
            <person name="You Y.-T."/>
            <person name="Chen S.-C."/>
            <person name="Zhang W.-L."/>
            <person name="Lai M.-C."/>
        </authorList>
    </citation>
    <scope>NUCLEOTIDE SEQUENCE</scope>
    <source>
        <strain evidence="1">FWC-SCC3</strain>
    </source>
</reference>
<comment type="caution">
    <text evidence="1">The sequence shown here is derived from an EMBL/GenBank/DDBJ whole genome shotgun (WGS) entry which is preliminary data.</text>
</comment>
<name>A0ABT8M5S9_9EURY</name>
<dbReference type="Proteomes" id="UP001168423">
    <property type="component" value="Unassembled WGS sequence"/>
</dbReference>
<dbReference type="EMBL" id="VCYI01000025">
    <property type="protein sequence ID" value="MDN7013939.1"/>
    <property type="molecule type" value="Genomic_DNA"/>
</dbReference>
<protein>
    <submittedName>
        <fullName evidence="1">Uncharacterized protein</fullName>
    </submittedName>
</protein>